<organism evidence="1">
    <name type="scientific">marine sediment metagenome</name>
    <dbReference type="NCBI Taxonomy" id="412755"/>
    <lineage>
        <taxon>unclassified sequences</taxon>
        <taxon>metagenomes</taxon>
        <taxon>ecological metagenomes</taxon>
    </lineage>
</organism>
<proteinExistence type="predicted"/>
<dbReference type="PANTHER" id="PTHR30438:SF2">
    <property type="entry name" value="MEMBRANE PROTEIN"/>
    <property type="match status" value="1"/>
</dbReference>
<evidence type="ECO:0008006" key="2">
    <source>
        <dbReference type="Google" id="ProtNLM"/>
    </source>
</evidence>
<dbReference type="Gene3D" id="2.40.30.170">
    <property type="match status" value="1"/>
</dbReference>
<name>A0A0F9C232_9ZZZZ</name>
<evidence type="ECO:0000313" key="1">
    <source>
        <dbReference type="EMBL" id="KKL28240.1"/>
    </source>
</evidence>
<comment type="caution">
    <text evidence="1">The sequence shown here is derived from an EMBL/GenBank/DDBJ whole genome shotgun (WGS) entry which is preliminary data.</text>
</comment>
<dbReference type="SUPFAM" id="SSF111369">
    <property type="entry name" value="HlyD-like secretion proteins"/>
    <property type="match status" value="1"/>
</dbReference>
<accession>A0A0F9C232</accession>
<gene>
    <name evidence="1" type="ORF">LCGC14_2377130</name>
</gene>
<dbReference type="EMBL" id="LAZR01035168">
    <property type="protein sequence ID" value="KKL28240.1"/>
    <property type="molecule type" value="Genomic_DNA"/>
</dbReference>
<dbReference type="Gene3D" id="1.10.287.470">
    <property type="entry name" value="Helix hairpin bin"/>
    <property type="match status" value="1"/>
</dbReference>
<dbReference type="GO" id="GO:0005886">
    <property type="term" value="C:plasma membrane"/>
    <property type="evidence" value="ECO:0007669"/>
    <property type="project" value="TreeGrafter"/>
</dbReference>
<sequence>VNEGDWVTANQLLAVMDTEQAKASLAVAEAMLVKAKESKKYAQAILSQRRSEVTLAAKEFDRTQVLVKKGHLSQEVMDQKRSQKLTAQASMQGASVQVAEADAQIAAAVAEVHKAQVVIDDSQLKTPRNGRVLYRLSEPGEVLAAGGKVITLIDVSDVYMVVFLPTDLAGKTRVGAEARIVVDAYPEFSIPATVSFVAPQAQFTPKAVETEEERQKLMFRVKVKIDPTVLAQFADRVKTGVPGLAFIKLDDNAEWPEQVPPLIQY</sequence>
<dbReference type="AlphaFoldDB" id="A0A0F9C232"/>
<reference evidence="1" key="1">
    <citation type="journal article" date="2015" name="Nature">
        <title>Complex archaea that bridge the gap between prokaryotes and eukaryotes.</title>
        <authorList>
            <person name="Spang A."/>
            <person name="Saw J.H."/>
            <person name="Jorgensen S.L."/>
            <person name="Zaremba-Niedzwiedzka K."/>
            <person name="Martijn J."/>
            <person name="Lind A.E."/>
            <person name="van Eijk R."/>
            <person name="Schleper C."/>
            <person name="Guy L."/>
            <person name="Ettema T.J."/>
        </authorList>
    </citation>
    <scope>NUCLEOTIDE SEQUENCE</scope>
</reference>
<feature type="non-terminal residue" evidence="1">
    <location>
        <position position="1"/>
    </location>
</feature>
<dbReference type="PANTHER" id="PTHR30438">
    <property type="entry name" value="36 KDA ANTIGEN-RELATED"/>
    <property type="match status" value="1"/>
</dbReference>
<protein>
    <recommendedName>
        <fullName evidence="2">RND efflux pump membrane fusion protein barrel-sandwich domain-containing protein</fullName>
    </recommendedName>
</protein>